<dbReference type="RefSeq" id="XP_001017782.2">
    <property type="nucleotide sequence ID" value="XM_001017782.3"/>
</dbReference>
<dbReference type="OrthoDB" id="48036at2759"/>
<dbReference type="InParanoid" id="I7MK51"/>
<evidence type="ECO:0000313" key="1">
    <source>
        <dbReference type="EMBL" id="EAR97537.2"/>
    </source>
</evidence>
<dbReference type="EMBL" id="GG662663">
    <property type="protein sequence ID" value="EAR97537.2"/>
    <property type="molecule type" value="Genomic_DNA"/>
</dbReference>
<reference evidence="2" key="1">
    <citation type="journal article" date="2006" name="PLoS Biol.">
        <title>Macronuclear genome sequence of the ciliate Tetrahymena thermophila, a model eukaryote.</title>
        <authorList>
            <person name="Eisen J.A."/>
            <person name="Coyne R.S."/>
            <person name="Wu M."/>
            <person name="Wu D."/>
            <person name="Thiagarajan M."/>
            <person name="Wortman J.R."/>
            <person name="Badger J.H."/>
            <person name="Ren Q."/>
            <person name="Amedeo P."/>
            <person name="Jones K.M."/>
            <person name="Tallon L.J."/>
            <person name="Delcher A.L."/>
            <person name="Salzberg S.L."/>
            <person name="Silva J.C."/>
            <person name="Haas B.J."/>
            <person name="Majoros W.H."/>
            <person name="Farzad M."/>
            <person name="Carlton J.M."/>
            <person name="Smith R.K. Jr."/>
            <person name="Garg J."/>
            <person name="Pearlman R.E."/>
            <person name="Karrer K.M."/>
            <person name="Sun L."/>
            <person name="Manning G."/>
            <person name="Elde N.C."/>
            <person name="Turkewitz A.P."/>
            <person name="Asai D.J."/>
            <person name="Wilkes D.E."/>
            <person name="Wang Y."/>
            <person name="Cai H."/>
            <person name="Collins K."/>
            <person name="Stewart B.A."/>
            <person name="Lee S.R."/>
            <person name="Wilamowska K."/>
            <person name="Weinberg Z."/>
            <person name="Ruzzo W.L."/>
            <person name="Wloga D."/>
            <person name="Gaertig J."/>
            <person name="Frankel J."/>
            <person name="Tsao C.-C."/>
            <person name="Gorovsky M.A."/>
            <person name="Keeling P.J."/>
            <person name="Waller R.F."/>
            <person name="Patron N.J."/>
            <person name="Cherry J.M."/>
            <person name="Stover N.A."/>
            <person name="Krieger C.J."/>
            <person name="del Toro C."/>
            <person name="Ryder H.F."/>
            <person name="Williamson S.C."/>
            <person name="Barbeau R.A."/>
            <person name="Hamilton E.P."/>
            <person name="Orias E."/>
        </authorList>
    </citation>
    <scope>NUCLEOTIDE SEQUENCE [LARGE SCALE GENOMIC DNA]</scope>
    <source>
        <strain evidence="2">SB210</strain>
    </source>
</reference>
<dbReference type="AlphaFoldDB" id="I7MK51"/>
<gene>
    <name evidence="1" type="ORF">TTHERM_00438850</name>
</gene>
<dbReference type="GeneID" id="7832483"/>
<keyword evidence="2" id="KW-1185">Reference proteome</keyword>
<organism evidence="1 2">
    <name type="scientific">Tetrahymena thermophila (strain SB210)</name>
    <dbReference type="NCBI Taxonomy" id="312017"/>
    <lineage>
        <taxon>Eukaryota</taxon>
        <taxon>Sar</taxon>
        <taxon>Alveolata</taxon>
        <taxon>Ciliophora</taxon>
        <taxon>Intramacronucleata</taxon>
        <taxon>Oligohymenophorea</taxon>
        <taxon>Hymenostomatida</taxon>
        <taxon>Tetrahymenina</taxon>
        <taxon>Tetrahymenidae</taxon>
        <taxon>Tetrahymena</taxon>
    </lineage>
</organism>
<dbReference type="Proteomes" id="UP000009168">
    <property type="component" value="Unassembled WGS sequence"/>
</dbReference>
<evidence type="ECO:0000313" key="2">
    <source>
        <dbReference type="Proteomes" id="UP000009168"/>
    </source>
</evidence>
<accession>I7MK51</accession>
<evidence type="ECO:0008006" key="3">
    <source>
        <dbReference type="Google" id="ProtNLM"/>
    </source>
</evidence>
<dbReference type="HOGENOM" id="CLU_1716918_0_0_1"/>
<dbReference type="KEGG" id="tet:TTHERM_00438850"/>
<proteinExistence type="predicted"/>
<protein>
    <recommendedName>
        <fullName evidence="3">Essential protein Yae1 N-terminal domain-containing protein</fullName>
    </recommendedName>
</protein>
<name>I7MK51_TETTS</name>
<sequence>MEQEEDPFEAINHIQNQYYVQGYQKAKNDKELEQAAEKKQYYDQGFITGKQLGLELGYYCGYIEDLKQVLPILEEYKKHQQKVDKLIEEIEQIILSIDPEQGNVDLDELPNTILVLRNKFKILLLSLGFKKPDFNFSDQQNTNQVVQNDNFSF</sequence>